<dbReference type="EMBL" id="BMAT01005384">
    <property type="protein sequence ID" value="GFR92286.1"/>
    <property type="molecule type" value="Genomic_DNA"/>
</dbReference>
<keyword evidence="2" id="KW-1185">Reference proteome</keyword>
<dbReference type="Proteomes" id="UP000762676">
    <property type="component" value="Unassembled WGS sequence"/>
</dbReference>
<evidence type="ECO:0000313" key="2">
    <source>
        <dbReference type="Proteomes" id="UP000762676"/>
    </source>
</evidence>
<name>A0AAV4H6L0_9GAST</name>
<organism evidence="1 2">
    <name type="scientific">Elysia marginata</name>
    <dbReference type="NCBI Taxonomy" id="1093978"/>
    <lineage>
        <taxon>Eukaryota</taxon>
        <taxon>Metazoa</taxon>
        <taxon>Spiralia</taxon>
        <taxon>Lophotrochozoa</taxon>
        <taxon>Mollusca</taxon>
        <taxon>Gastropoda</taxon>
        <taxon>Heterobranchia</taxon>
        <taxon>Euthyneura</taxon>
        <taxon>Panpulmonata</taxon>
        <taxon>Sacoglossa</taxon>
        <taxon>Placobranchoidea</taxon>
        <taxon>Plakobranchidae</taxon>
        <taxon>Elysia</taxon>
    </lineage>
</organism>
<gene>
    <name evidence="1" type="ORF">ElyMa_002614300</name>
</gene>
<evidence type="ECO:0000313" key="1">
    <source>
        <dbReference type="EMBL" id="GFR92286.1"/>
    </source>
</evidence>
<protein>
    <submittedName>
        <fullName evidence="1">Uncharacterized protein</fullName>
    </submittedName>
</protein>
<dbReference type="AlphaFoldDB" id="A0AAV4H6L0"/>
<comment type="caution">
    <text evidence="1">The sequence shown here is derived from an EMBL/GenBank/DDBJ whole genome shotgun (WGS) entry which is preliminary data.</text>
</comment>
<reference evidence="1 2" key="1">
    <citation type="journal article" date="2021" name="Elife">
        <title>Chloroplast acquisition without the gene transfer in kleptoplastic sea slugs, Plakobranchus ocellatus.</title>
        <authorList>
            <person name="Maeda T."/>
            <person name="Takahashi S."/>
            <person name="Yoshida T."/>
            <person name="Shimamura S."/>
            <person name="Takaki Y."/>
            <person name="Nagai Y."/>
            <person name="Toyoda A."/>
            <person name="Suzuki Y."/>
            <person name="Arimoto A."/>
            <person name="Ishii H."/>
            <person name="Satoh N."/>
            <person name="Nishiyama T."/>
            <person name="Hasebe M."/>
            <person name="Maruyama T."/>
            <person name="Minagawa J."/>
            <person name="Obokata J."/>
            <person name="Shigenobu S."/>
        </authorList>
    </citation>
    <scope>NUCLEOTIDE SEQUENCE [LARGE SCALE GENOMIC DNA]</scope>
</reference>
<sequence>MVHQQKRFEEVKVHFPTRGHSCMECDQDMVCVKQKLHVKTPGGWWSHFAEARRKPSRFEVINVTQLMLVNVKKSLVKIFYYASCSFKVLGIREIIFSRDHPRLMKYRENWNGPFLSGVVTQAVSETSPMVRPPLEPMHNTPLPLSKKKYDDLQQIRSFDCPQSHRTMSEDCHVREKSRMETTTLKSVMRAKVQTRIRNDLCKFFQKY</sequence>
<accession>A0AAV4H6L0</accession>
<proteinExistence type="predicted"/>